<evidence type="ECO:0000259" key="9">
    <source>
        <dbReference type="PROSITE" id="PS50280"/>
    </source>
</evidence>
<keyword evidence="3" id="KW-0489">Methyltransferase</keyword>
<comment type="subcellular location">
    <subcellularLocation>
        <location evidence="1">Chromosome</location>
    </subcellularLocation>
</comment>
<evidence type="ECO:0000256" key="5">
    <source>
        <dbReference type="ARBA" id="ARBA00022691"/>
    </source>
</evidence>
<evidence type="ECO:0008006" key="13">
    <source>
        <dbReference type="Google" id="ProtNLM"/>
    </source>
</evidence>
<dbReference type="PANTHER" id="PTHR46223:SF3">
    <property type="entry name" value="HISTONE-LYSINE N-METHYLTRANSFERASE SET-23"/>
    <property type="match status" value="1"/>
</dbReference>
<dbReference type="GO" id="GO:0005694">
    <property type="term" value="C:chromosome"/>
    <property type="evidence" value="ECO:0007669"/>
    <property type="project" value="UniProtKB-SubCell"/>
</dbReference>
<dbReference type="PANTHER" id="PTHR46223">
    <property type="entry name" value="HISTONE-LYSINE N-METHYLTRANSFERASE SUV39H"/>
    <property type="match status" value="1"/>
</dbReference>
<dbReference type="InterPro" id="IPR001214">
    <property type="entry name" value="SET_dom"/>
</dbReference>
<dbReference type="InterPro" id="IPR050973">
    <property type="entry name" value="H3K9_Histone-Lys_N-MTase"/>
</dbReference>
<evidence type="ECO:0000256" key="6">
    <source>
        <dbReference type="ARBA" id="ARBA00022723"/>
    </source>
</evidence>
<dbReference type="AlphaFoldDB" id="A0A2T6ZZU0"/>
<keyword evidence="2" id="KW-0158">Chromosome</keyword>
<keyword evidence="6" id="KW-0479">Metal-binding</keyword>
<dbReference type="STRING" id="42251.A0A2T6ZZU0"/>
<keyword evidence="5" id="KW-0949">S-adenosyl-L-methionine</keyword>
<keyword evidence="4" id="KW-0808">Transferase</keyword>
<evidence type="ECO:0000256" key="3">
    <source>
        <dbReference type="ARBA" id="ARBA00022603"/>
    </source>
</evidence>
<evidence type="ECO:0000313" key="12">
    <source>
        <dbReference type="Proteomes" id="UP000244722"/>
    </source>
</evidence>
<dbReference type="InterPro" id="IPR046341">
    <property type="entry name" value="SET_dom_sf"/>
</dbReference>
<evidence type="ECO:0000256" key="2">
    <source>
        <dbReference type="ARBA" id="ARBA00022454"/>
    </source>
</evidence>
<keyword evidence="7" id="KW-0862">Zinc</keyword>
<evidence type="ECO:0000313" key="11">
    <source>
        <dbReference type="EMBL" id="PUU80996.1"/>
    </source>
</evidence>
<dbReference type="PROSITE" id="PS50867">
    <property type="entry name" value="PRE_SET"/>
    <property type="match status" value="1"/>
</dbReference>
<dbReference type="GO" id="GO:0042054">
    <property type="term" value="F:histone methyltransferase activity"/>
    <property type="evidence" value="ECO:0007669"/>
    <property type="project" value="InterPro"/>
</dbReference>
<feature type="compositionally biased region" description="Polar residues" evidence="8">
    <location>
        <begin position="271"/>
        <end position="282"/>
    </location>
</feature>
<evidence type="ECO:0000256" key="7">
    <source>
        <dbReference type="ARBA" id="ARBA00022833"/>
    </source>
</evidence>
<keyword evidence="12" id="KW-1185">Reference proteome</keyword>
<gene>
    <name evidence="11" type="ORF">B9Z19DRAFT_972785</name>
</gene>
<dbReference type="GO" id="GO:0005634">
    <property type="term" value="C:nucleus"/>
    <property type="evidence" value="ECO:0007669"/>
    <property type="project" value="InterPro"/>
</dbReference>
<dbReference type="Pfam" id="PF00856">
    <property type="entry name" value="SET"/>
    <property type="match status" value="1"/>
</dbReference>
<feature type="compositionally biased region" description="Basic residues" evidence="8">
    <location>
        <begin position="188"/>
        <end position="206"/>
    </location>
</feature>
<dbReference type="PROSITE" id="PS50280">
    <property type="entry name" value="SET"/>
    <property type="match status" value="1"/>
</dbReference>
<protein>
    <recommendedName>
        <fullName evidence="13">SET domain-containing protein</fullName>
    </recommendedName>
</protein>
<dbReference type="InterPro" id="IPR007728">
    <property type="entry name" value="Pre-SET_dom"/>
</dbReference>
<dbReference type="EMBL" id="NESQ01000052">
    <property type="protein sequence ID" value="PUU80996.1"/>
    <property type="molecule type" value="Genomic_DNA"/>
</dbReference>
<evidence type="ECO:0000256" key="4">
    <source>
        <dbReference type="ARBA" id="ARBA00022679"/>
    </source>
</evidence>
<name>A0A2T6ZZU0_TUBBO</name>
<feature type="domain" description="Pre-SET" evidence="10">
    <location>
        <begin position="15"/>
        <end position="84"/>
    </location>
</feature>
<reference evidence="11 12" key="1">
    <citation type="submission" date="2017-04" db="EMBL/GenBank/DDBJ databases">
        <title>Draft genome sequence of Tuber borchii Vittad., a whitish edible truffle.</title>
        <authorList>
            <consortium name="DOE Joint Genome Institute"/>
            <person name="Murat C."/>
            <person name="Kuo A."/>
            <person name="Barry K.W."/>
            <person name="Clum A."/>
            <person name="Dockter R.B."/>
            <person name="Fauchery L."/>
            <person name="Iotti M."/>
            <person name="Kohler A."/>
            <person name="Labutti K."/>
            <person name="Lindquist E.A."/>
            <person name="Lipzen A."/>
            <person name="Ohm R.A."/>
            <person name="Wang M."/>
            <person name="Grigoriev I.V."/>
            <person name="Zambonelli A."/>
            <person name="Martin F.M."/>
        </authorList>
    </citation>
    <scope>NUCLEOTIDE SEQUENCE [LARGE SCALE GENOMIC DNA]</scope>
    <source>
        <strain evidence="11 12">Tbo3840</strain>
    </source>
</reference>
<dbReference type="Pfam" id="PF05033">
    <property type="entry name" value="Pre-SET"/>
    <property type="match status" value="1"/>
</dbReference>
<sequence>MLDEGVRKPDTGFVAGCDCPDGCKPESCLCNVDYRDLPSEWLVDRGFAYDDNGRVIRPNNIGITECNMHCTCLEDCQNRVIQRGRTVELQIFMTKECGWGLRTLEPIPKGTYIDSYLGLVITRTEAERREAGYRQSGLSYLFDLDFFEKHNENVNCGMEKPLEALEIGGDPETPDEESAAAQQTAPLQKKRRRANYFGGPRKRRTKGPSTAKANKGKQIKEVEDLSEYEEIRDFKVKQEEVLFGTEEVGESSRSARSRSEVSAGYHHERSTSTTPVEYTPQSYSLDSKDMGNVTRFSNHSCDPNLDIYSVVIGSQEIFTLALFANRYIEAGSELTFSYSGNTGLERAKKMKRQLKKSTKSSEDTELFRCKCGTRKCVGYYWN</sequence>
<evidence type="ECO:0000259" key="10">
    <source>
        <dbReference type="PROSITE" id="PS50867"/>
    </source>
</evidence>
<feature type="domain" description="SET" evidence="9">
    <location>
        <begin position="87"/>
        <end position="339"/>
    </location>
</feature>
<feature type="region of interest" description="Disordered" evidence="8">
    <location>
        <begin position="245"/>
        <end position="282"/>
    </location>
</feature>
<dbReference type="GO" id="GO:0008270">
    <property type="term" value="F:zinc ion binding"/>
    <property type="evidence" value="ECO:0007669"/>
    <property type="project" value="InterPro"/>
</dbReference>
<evidence type="ECO:0000256" key="8">
    <source>
        <dbReference type="SAM" id="MobiDB-lite"/>
    </source>
</evidence>
<evidence type="ECO:0000256" key="1">
    <source>
        <dbReference type="ARBA" id="ARBA00004286"/>
    </source>
</evidence>
<dbReference type="SUPFAM" id="SSF82199">
    <property type="entry name" value="SET domain"/>
    <property type="match status" value="1"/>
</dbReference>
<feature type="region of interest" description="Disordered" evidence="8">
    <location>
        <begin position="165"/>
        <end position="218"/>
    </location>
</feature>
<dbReference type="Gene3D" id="2.170.270.10">
    <property type="entry name" value="SET domain"/>
    <property type="match status" value="2"/>
</dbReference>
<proteinExistence type="predicted"/>
<dbReference type="Proteomes" id="UP000244722">
    <property type="component" value="Unassembled WGS sequence"/>
</dbReference>
<comment type="caution">
    <text evidence="11">The sequence shown here is derived from an EMBL/GenBank/DDBJ whole genome shotgun (WGS) entry which is preliminary data.</text>
</comment>
<dbReference type="GO" id="GO:0032259">
    <property type="term" value="P:methylation"/>
    <property type="evidence" value="ECO:0007669"/>
    <property type="project" value="UniProtKB-KW"/>
</dbReference>
<dbReference type="SMART" id="SM00317">
    <property type="entry name" value="SET"/>
    <property type="match status" value="1"/>
</dbReference>
<dbReference type="OrthoDB" id="308383at2759"/>
<organism evidence="11 12">
    <name type="scientific">Tuber borchii</name>
    <name type="common">White truffle</name>
    <dbReference type="NCBI Taxonomy" id="42251"/>
    <lineage>
        <taxon>Eukaryota</taxon>
        <taxon>Fungi</taxon>
        <taxon>Dikarya</taxon>
        <taxon>Ascomycota</taxon>
        <taxon>Pezizomycotina</taxon>
        <taxon>Pezizomycetes</taxon>
        <taxon>Pezizales</taxon>
        <taxon>Tuberaceae</taxon>
        <taxon>Tuber</taxon>
    </lineage>
</organism>
<accession>A0A2T6ZZU0</accession>